<geneLocation type="chloroplast" evidence="2"/>
<organism evidence="2">
    <name type="scientific">Spyridia filamentosa</name>
    <name type="common">Red alga</name>
    <name type="synonym">Fucus filamentosus</name>
    <dbReference type="NCBI Taxonomy" id="196632"/>
    <lineage>
        <taxon>Eukaryota</taxon>
        <taxon>Rhodophyta</taxon>
        <taxon>Florideophyceae</taxon>
        <taxon>Rhodymeniophycidae</taxon>
        <taxon>Ceramiales</taxon>
        <taxon>Spyridiaceae</taxon>
        <taxon>Spyridia</taxon>
    </lineage>
</organism>
<dbReference type="RefSeq" id="YP_009396946.1">
    <property type="nucleotide sequence ID" value="NC_035285.1"/>
</dbReference>
<dbReference type="GeneID" id="33359228"/>
<sequence length="34" mass="4174">MHLKNFMLFNFACYYLLFTLLLYVNLMISFKHAL</sequence>
<reference evidence="2" key="1">
    <citation type="journal article" date="2017" name="J. Phycol.">
        <title>Analysis of chloroplast genomes and a supermatrix inform reclassification of the Rhodomelaceae (Rhodophyta).</title>
        <authorList>
            <person name="Diaz-Tapia P."/>
            <person name="Maggs C.A."/>
            <person name="West J.A."/>
            <person name="Verbruggen H."/>
        </authorList>
    </citation>
    <scope>NUCLEOTIDE SEQUENCE</scope>
    <source>
        <strain evidence="2">PD1020</strain>
    </source>
</reference>
<keyword evidence="1" id="KW-1133">Transmembrane helix</keyword>
<name>A0A1Z1MJW3_SPYFI</name>
<keyword evidence="1" id="KW-0472">Membrane</keyword>
<keyword evidence="2" id="KW-0934">Plastid</keyword>
<feature type="transmembrane region" description="Helical" evidence="1">
    <location>
        <begin position="6"/>
        <end position="28"/>
    </location>
</feature>
<dbReference type="AlphaFoldDB" id="A0A1Z1MJW3"/>
<dbReference type="EMBL" id="MF101441">
    <property type="protein sequence ID" value="ARW66132.1"/>
    <property type="molecule type" value="Genomic_DNA"/>
</dbReference>
<evidence type="ECO:0000313" key="2">
    <source>
        <dbReference type="EMBL" id="ARW66132.1"/>
    </source>
</evidence>
<evidence type="ECO:0000256" key="1">
    <source>
        <dbReference type="SAM" id="Phobius"/>
    </source>
</evidence>
<accession>A0A1Z1MJW3</accession>
<proteinExistence type="predicted"/>
<keyword evidence="1" id="KW-0812">Transmembrane</keyword>
<keyword evidence="2" id="KW-0150">Chloroplast</keyword>
<protein>
    <submittedName>
        <fullName evidence="2">Uncharacterized protein</fullName>
    </submittedName>
</protein>
<gene>
    <name evidence="2" type="primary">orf34</name>
</gene>